<reference evidence="1" key="1">
    <citation type="submission" date="2023-05" db="EMBL/GenBank/DDBJ databases">
        <authorList>
            <person name="Zhang X."/>
        </authorList>
    </citation>
    <scope>NUCLEOTIDE SEQUENCE</scope>
    <source>
        <strain evidence="1">YF14B1</strain>
    </source>
</reference>
<name>A0AAE3QU90_9BACT</name>
<proteinExistence type="predicted"/>
<comment type="caution">
    <text evidence="1">The sequence shown here is derived from an EMBL/GenBank/DDBJ whole genome shotgun (WGS) entry which is preliminary data.</text>
</comment>
<protein>
    <submittedName>
        <fullName evidence="1">Uncharacterized protein</fullName>
    </submittedName>
</protein>
<accession>A0AAE3QU90</accession>
<sequence length="178" mass="20588">MEGIEQISSEDLFSSYVRVNMIDESTKKITYKYSLFKEDVTIYKKVNDKVWLSIHTVIDDKPYYFYKYVGGGVILHIEYIGDPSNKDYSLSTVEVSDGNKITNYIFDDYKVKVKPSPNLNDYPLEKAEEKRVSTVTIANDILTYQSQAAGDIDCYFLEGLSYSWWTIFGHKMKKAPCE</sequence>
<gene>
    <name evidence="1" type="ORF">QNI16_19720</name>
</gene>
<dbReference type="Proteomes" id="UP001241110">
    <property type="component" value="Unassembled WGS sequence"/>
</dbReference>
<organism evidence="1 2">
    <name type="scientific">Xanthocytophaga flava</name>
    <dbReference type="NCBI Taxonomy" id="3048013"/>
    <lineage>
        <taxon>Bacteria</taxon>
        <taxon>Pseudomonadati</taxon>
        <taxon>Bacteroidota</taxon>
        <taxon>Cytophagia</taxon>
        <taxon>Cytophagales</taxon>
        <taxon>Rhodocytophagaceae</taxon>
        <taxon>Xanthocytophaga</taxon>
    </lineage>
</organism>
<evidence type="ECO:0000313" key="2">
    <source>
        <dbReference type="Proteomes" id="UP001241110"/>
    </source>
</evidence>
<evidence type="ECO:0000313" key="1">
    <source>
        <dbReference type="EMBL" id="MDJ1482738.1"/>
    </source>
</evidence>
<dbReference type="AlphaFoldDB" id="A0AAE3QU90"/>
<dbReference type="EMBL" id="JASJOS010000009">
    <property type="protein sequence ID" value="MDJ1482738.1"/>
    <property type="molecule type" value="Genomic_DNA"/>
</dbReference>
<dbReference type="RefSeq" id="WP_313982072.1">
    <property type="nucleotide sequence ID" value="NZ_JASJOS010000009.1"/>
</dbReference>